<sequence>MEICYYWTESLGYTVENEGYNFGGELKFTYNCVNSSLKVEENDLYIKNFFNVYSDEKISNITAVVGRNGVGKSTFLEEIKNLYTLGGILAKKDKNGEVYDHRRIYVIKNEGKYEIVYHKDLLLRKKDSQSDVTNSIGNTFNMKKPTNFVEANVIFTDSKLEEKYLFVDGVYGNKNNSREADLFLIKKHYHLTETSCIYFSYAFDNNFYGLSTSINSKYFDLSTKGILNEIDYKLNNKSETLDTYDPTKPNHLNARDNRFNIGLLREYSVGENKKRIHLLNSKKGREFIKEHNFFPTTAYLNLDYILQGYDSLWTTKKTKSFLRSEKRDEVSLIESRIYDFIEEMYTSEVEDNDLLLARQTYLRRILDSYFEDVNHFINYDRAREYLMEQLAELDLKELNNKKTLFALMDYFNRMAIRILKEFAETNIDALSDFDAKEFSNMTKSYKEFISFFHNTFLSGSPEISIKRAATYLNTSASLDGDYELEGFSSKAVGLVEVNLTPKGICLLGEFLDQYDLIETGSDFIKIDWAGLSTGEDALLGMYSRFFALGKEFREESAKEIKDIRYDGKNLIILLDEVEHSLHPEWQRRIINDLIEFLPLAFTTAESIQVVIATNVPFIIADIPTNNVIYLEKDKGKVQIVNKPSQTFTANIHSLLMSNFFMDATIGRFSEQKIKDIVQHLKPNSNEDENNTSSKGSKQYSQEEIEKTIKVIGEPILRTKLKSLYDEKYPKDNKDSVAEQFMAEIESDTNIPDKIKGRLKDMYRELGKDQKDD</sequence>
<feature type="domain" description="ATPase AAA-type core" evidence="2">
    <location>
        <begin position="502"/>
        <end position="613"/>
    </location>
</feature>
<dbReference type="SUPFAM" id="SSF52540">
    <property type="entry name" value="P-loop containing nucleoside triphosphate hydrolases"/>
    <property type="match status" value="1"/>
</dbReference>
<dbReference type="GO" id="GO:0006302">
    <property type="term" value="P:double-strand break repair"/>
    <property type="evidence" value="ECO:0007669"/>
    <property type="project" value="TreeGrafter"/>
</dbReference>
<dbReference type="GO" id="GO:0005524">
    <property type="term" value="F:ATP binding"/>
    <property type="evidence" value="ECO:0007669"/>
    <property type="project" value="InterPro"/>
</dbReference>
<name>A0A6M6E3B6_PRIMG</name>
<evidence type="ECO:0000313" key="4">
    <source>
        <dbReference type="Proteomes" id="UP000501076"/>
    </source>
</evidence>
<feature type="compositionally biased region" description="Polar residues" evidence="1">
    <location>
        <begin position="690"/>
        <end position="700"/>
    </location>
</feature>
<dbReference type="EMBL" id="CP045273">
    <property type="protein sequence ID" value="QJX80134.1"/>
    <property type="molecule type" value="Genomic_DNA"/>
</dbReference>
<dbReference type="InterPro" id="IPR027417">
    <property type="entry name" value="P-loop_NTPase"/>
</dbReference>
<dbReference type="PANTHER" id="PTHR32182">
    <property type="entry name" value="DNA REPLICATION AND REPAIR PROTEIN RECF"/>
    <property type="match status" value="1"/>
</dbReference>
<dbReference type="GO" id="GO:0016887">
    <property type="term" value="F:ATP hydrolysis activity"/>
    <property type="evidence" value="ECO:0007669"/>
    <property type="project" value="InterPro"/>
</dbReference>
<organism evidence="3 4">
    <name type="scientific">Priestia megaterium</name>
    <name type="common">Bacillus megaterium</name>
    <dbReference type="NCBI Taxonomy" id="1404"/>
    <lineage>
        <taxon>Bacteria</taxon>
        <taxon>Bacillati</taxon>
        <taxon>Bacillota</taxon>
        <taxon>Bacilli</taxon>
        <taxon>Bacillales</taxon>
        <taxon>Bacillaceae</taxon>
        <taxon>Priestia</taxon>
    </lineage>
</organism>
<reference evidence="3 4" key="1">
    <citation type="submission" date="2019-10" db="EMBL/GenBank/DDBJ databases">
        <title>Complete genome sequences for adaption low water activity.</title>
        <authorList>
            <person name="Zhao L."/>
            <person name="Zhong J."/>
        </authorList>
    </citation>
    <scope>NUCLEOTIDE SEQUENCE [LARGE SCALE GENOMIC DNA]</scope>
    <source>
        <strain evidence="3 4">FDU301</strain>
        <plasmid evidence="4">pfdu301a</plasmid>
    </source>
</reference>
<proteinExistence type="predicted"/>
<dbReference type="Proteomes" id="UP000501076">
    <property type="component" value="Plasmid pFDU301A"/>
</dbReference>
<dbReference type="Gene3D" id="3.40.50.300">
    <property type="entry name" value="P-loop containing nucleotide triphosphate hydrolases"/>
    <property type="match status" value="1"/>
</dbReference>
<evidence type="ECO:0000259" key="2">
    <source>
        <dbReference type="Pfam" id="PF13304"/>
    </source>
</evidence>
<protein>
    <recommendedName>
        <fullName evidence="2">ATPase AAA-type core domain-containing protein</fullName>
    </recommendedName>
</protein>
<gene>
    <name evidence="3" type="ORF">FDZ14_28990</name>
</gene>
<dbReference type="RefSeq" id="WP_171778115.1">
    <property type="nucleotide sequence ID" value="NZ_CP045273.1"/>
</dbReference>
<feature type="region of interest" description="Disordered" evidence="1">
    <location>
        <begin position="681"/>
        <end position="700"/>
    </location>
</feature>
<evidence type="ECO:0000313" key="3">
    <source>
        <dbReference type="EMBL" id="QJX80134.1"/>
    </source>
</evidence>
<evidence type="ECO:0000256" key="1">
    <source>
        <dbReference type="SAM" id="MobiDB-lite"/>
    </source>
</evidence>
<dbReference type="PANTHER" id="PTHR32182:SF23">
    <property type="entry name" value="ATP BINDING PROTEIN"/>
    <property type="match status" value="1"/>
</dbReference>
<dbReference type="AlphaFoldDB" id="A0A6M6E3B6"/>
<dbReference type="GO" id="GO:0000731">
    <property type="term" value="P:DNA synthesis involved in DNA repair"/>
    <property type="evidence" value="ECO:0007669"/>
    <property type="project" value="TreeGrafter"/>
</dbReference>
<accession>A0A6M6E3B6</accession>
<keyword evidence="3" id="KW-0614">Plasmid</keyword>
<dbReference type="Pfam" id="PF13304">
    <property type="entry name" value="AAA_21"/>
    <property type="match status" value="1"/>
</dbReference>
<geneLocation type="plasmid" evidence="4">
    <name>pfdu301a</name>
</geneLocation>
<dbReference type="InterPro" id="IPR003959">
    <property type="entry name" value="ATPase_AAA_core"/>
</dbReference>